<dbReference type="SUPFAM" id="SSF47757">
    <property type="entry name" value="Chemotaxis receptor methyltransferase CheR, N-terminal domain"/>
    <property type="match status" value="1"/>
</dbReference>
<dbReference type="AlphaFoldDB" id="A0A679J3F2"/>
<dbReference type="Pfam" id="PF01739">
    <property type="entry name" value="CheR"/>
    <property type="match status" value="1"/>
</dbReference>
<name>A0A679J3F2_9HYPH</name>
<gene>
    <name evidence="7" type="primary">cheR2</name>
    <name evidence="7" type="ORF">MBUL_04391</name>
</gene>
<feature type="domain" description="CheR-type methyltransferase" evidence="6">
    <location>
        <begin position="1"/>
        <end position="257"/>
    </location>
</feature>
<evidence type="ECO:0000259" key="6">
    <source>
        <dbReference type="PROSITE" id="PS50123"/>
    </source>
</evidence>
<evidence type="ECO:0000313" key="7">
    <source>
        <dbReference type="EMBL" id="CAA2107893.1"/>
    </source>
</evidence>
<dbReference type="Gene3D" id="1.10.155.10">
    <property type="entry name" value="Chemotaxis receptor methyltransferase CheR, N-terminal domain"/>
    <property type="match status" value="1"/>
</dbReference>
<dbReference type="PROSITE" id="PS50123">
    <property type="entry name" value="CHER"/>
    <property type="match status" value="1"/>
</dbReference>
<dbReference type="EMBL" id="LR743504">
    <property type="protein sequence ID" value="CAA2107893.1"/>
    <property type="molecule type" value="Genomic_DNA"/>
</dbReference>
<dbReference type="PANTHER" id="PTHR24422">
    <property type="entry name" value="CHEMOTAXIS PROTEIN METHYLTRANSFERASE"/>
    <property type="match status" value="1"/>
</dbReference>
<sequence>MTDLEFDFLRGYLKTRSGLALSAEKRYLIESRLTPVCRRFNLATLHDLVTMLKASRDQSLERAVVEAMTTNETFFFRDRVPFDLFRDVLLPEALVRRAAQRRLRIWCAASSTGQEPYSLAMLIQDAAPRLAGWQVDIVATDLSTEVLEKAKAGLYSHFEVQRGLPVQSLLKHFEQVGEQWRISASLRQMVDFRPLNLLHPFESLGAFDIIYCRNVLIYFDAPTKGDVLGRLSSSLTPDGVVLLGAAETVIGLTDRLVPHPQHRGLYGQAPASGRPGLTTQPPLPLRKVVGL</sequence>
<dbReference type="InterPro" id="IPR036804">
    <property type="entry name" value="CheR_N_sf"/>
</dbReference>
<dbReference type="SUPFAM" id="SSF53335">
    <property type="entry name" value="S-adenosyl-L-methionine-dependent methyltransferases"/>
    <property type="match status" value="1"/>
</dbReference>
<evidence type="ECO:0000256" key="5">
    <source>
        <dbReference type="ARBA" id="ARBA00022691"/>
    </source>
</evidence>
<dbReference type="GO" id="GO:0032259">
    <property type="term" value="P:methylation"/>
    <property type="evidence" value="ECO:0007669"/>
    <property type="project" value="UniProtKB-KW"/>
</dbReference>
<comment type="catalytic activity">
    <reaction evidence="1">
        <text>L-glutamyl-[protein] + S-adenosyl-L-methionine = [protein]-L-glutamate 5-O-methyl ester + S-adenosyl-L-homocysteine</text>
        <dbReference type="Rhea" id="RHEA:24452"/>
        <dbReference type="Rhea" id="RHEA-COMP:10208"/>
        <dbReference type="Rhea" id="RHEA-COMP:10311"/>
        <dbReference type="ChEBI" id="CHEBI:29973"/>
        <dbReference type="ChEBI" id="CHEBI:57856"/>
        <dbReference type="ChEBI" id="CHEBI:59789"/>
        <dbReference type="ChEBI" id="CHEBI:82795"/>
        <dbReference type="EC" id="2.1.1.80"/>
    </reaction>
</comment>
<accession>A0A679J3F2</accession>
<dbReference type="Pfam" id="PF03705">
    <property type="entry name" value="CheR_N"/>
    <property type="match status" value="1"/>
</dbReference>
<dbReference type="InterPro" id="IPR050903">
    <property type="entry name" value="Bact_Chemotaxis_MeTrfase"/>
</dbReference>
<reference evidence="7" key="1">
    <citation type="submission" date="2019-12" db="EMBL/GenBank/DDBJ databases">
        <authorList>
            <person name="Cremers G."/>
        </authorList>
    </citation>
    <scope>NUCLEOTIDE SEQUENCE</scope>
    <source>
        <strain evidence="7">Mbul1</strain>
    </source>
</reference>
<dbReference type="SMART" id="SM00138">
    <property type="entry name" value="MeTrc"/>
    <property type="match status" value="1"/>
</dbReference>
<dbReference type="GO" id="GO:0008983">
    <property type="term" value="F:protein-glutamate O-methyltransferase activity"/>
    <property type="evidence" value="ECO:0007669"/>
    <property type="project" value="UniProtKB-EC"/>
</dbReference>
<evidence type="ECO:0000256" key="2">
    <source>
        <dbReference type="ARBA" id="ARBA00012534"/>
    </source>
</evidence>
<keyword evidence="4 7" id="KW-0808">Transferase</keyword>
<protein>
    <recommendedName>
        <fullName evidence="2">protein-glutamate O-methyltransferase</fullName>
        <ecNumber evidence="2">2.1.1.80</ecNumber>
    </recommendedName>
</protein>
<dbReference type="InterPro" id="IPR000780">
    <property type="entry name" value="CheR_MeTrfase"/>
</dbReference>
<keyword evidence="5" id="KW-0949">S-adenosyl-L-methionine</keyword>
<dbReference type="Gene3D" id="3.40.50.150">
    <property type="entry name" value="Vaccinia Virus protein VP39"/>
    <property type="match status" value="1"/>
</dbReference>
<keyword evidence="3 7" id="KW-0489">Methyltransferase</keyword>
<dbReference type="InterPro" id="IPR029063">
    <property type="entry name" value="SAM-dependent_MTases_sf"/>
</dbReference>
<evidence type="ECO:0000256" key="4">
    <source>
        <dbReference type="ARBA" id="ARBA00022679"/>
    </source>
</evidence>
<dbReference type="InterPro" id="IPR022641">
    <property type="entry name" value="CheR_N"/>
</dbReference>
<proteinExistence type="predicted"/>
<evidence type="ECO:0000256" key="3">
    <source>
        <dbReference type="ARBA" id="ARBA00022603"/>
    </source>
</evidence>
<dbReference type="PRINTS" id="PR00996">
    <property type="entry name" value="CHERMTFRASE"/>
</dbReference>
<dbReference type="PANTHER" id="PTHR24422:SF21">
    <property type="entry name" value="CHEMOTAXIS PROTEIN METHYLTRANSFERASE 1"/>
    <property type="match status" value="1"/>
</dbReference>
<organism evidence="7">
    <name type="scientific">Methylobacterium bullatum</name>
    <dbReference type="NCBI Taxonomy" id="570505"/>
    <lineage>
        <taxon>Bacteria</taxon>
        <taxon>Pseudomonadati</taxon>
        <taxon>Pseudomonadota</taxon>
        <taxon>Alphaproteobacteria</taxon>
        <taxon>Hyphomicrobiales</taxon>
        <taxon>Methylobacteriaceae</taxon>
        <taxon>Methylobacterium</taxon>
    </lineage>
</organism>
<evidence type="ECO:0000256" key="1">
    <source>
        <dbReference type="ARBA" id="ARBA00001541"/>
    </source>
</evidence>
<dbReference type="InterPro" id="IPR022642">
    <property type="entry name" value="CheR_C"/>
</dbReference>
<dbReference type="EC" id="2.1.1.80" evidence="2"/>